<keyword evidence="3" id="KW-1185">Reference proteome</keyword>
<keyword evidence="2" id="KW-0732">Signal</keyword>
<name>A0A1I8A5C3_9BILA</name>
<evidence type="ECO:0000256" key="1">
    <source>
        <dbReference type="SAM" id="MobiDB-lite"/>
    </source>
</evidence>
<evidence type="ECO:0000313" key="3">
    <source>
        <dbReference type="Proteomes" id="UP000095287"/>
    </source>
</evidence>
<dbReference type="WBParaSite" id="L893_g3285.t1">
    <property type="protein sequence ID" value="L893_g3285.t1"/>
    <property type="gene ID" value="L893_g3285"/>
</dbReference>
<feature type="chain" id="PRO_5009314312" evidence="2">
    <location>
        <begin position="23"/>
        <end position="149"/>
    </location>
</feature>
<proteinExistence type="predicted"/>
<evidence type="ECO:0000256" key="2">
    <source>
        <dbReference type="SAM" id="SignalP"/>
    </source>
</evidence>
<accession>A0A1I8A5C3</accession>
<reference evidence="4" key="1">
    <citation type="submission" date="2016-11" db="UniProtKB">
        <authorList>
            <consortium name="WormBaseParasite"/>
        </authorList>
    </citation>
    <scope>IDENTIFICATION</scope>
</reference>
<feature type="signal peptide" evidence="2">
    <location>
        <begin position="1"/>
        <end position="22"/>
    </location>
</feature>
<dbReference type="Proteomes" id="UP000095287">
    <property type="component" value="Unplaced"/>
</dbReference>
<feature type="region of interest" description="Disordered" evidence="1">
    <location>
        <begin position="72"/>
        <end position="91"/>
    </location>
</feature>
<sequence>MVAVGVLLLLPSLLLATSSCSAHIVEAEGLLKKDVAEAPSAERRVASVVASSAERTPFEGSGAFEWSDDEDLALEGSGSGAAPPVIQDVTPSELPPKIEIVPEIRVREEATATPSMPVIELQATTASGAPSTLPLAVAFCAVLRLLAVF</sequence>
<protein>
    <submittedName>
        <fullName evidence="4">Secreted protein</fullName>
    </submittedName>
</protein>
<organism evidence="3 4">
    <name type="scientific">Steinernema glaseri</name>
    <dbReference type="NCBI Taxonomy" id="37863"/>
    <lineage>
        <taxon>Eukaryota</taxon>
        <taxon>Metazoa</taxon>
        <taxon>Ecdysozoa</taxon>
        <taxon>Nematoda</taxon>
        <taxon>Chromadorea</taxon>
        <taxon>Rhabditida</taxon>
        <taxon>Tylenchina</taxon>
        <taxon>Panagrolaimomorpha</taxon>
        <taxon>Strongyloidoidea</taxon>
        <taxon>Steinernematidae</taxon>
        <taxon>Steinernema</taxon>
    </lineage>
</organism>
<dbReference type="AlphaFoldDB" id="A0A1I8A5C3"/>
<evidence type="ECO:0000313" key="4">
    <source>
        <dbReference type="WBParaSite" id="L893_g3285.t1"/>
    </source>
</evidence>